<reference evidence="1" key="2">
    <citation type="journal article" date="2015" name="Data Brief">
        <title>Shoot transcriptome of the giant reed, Arundo donax.</title>
        <authorList>
            <person name="Barrero R.A."/>
            <person name="Guerrero F.D."/>
            <person name="Moolhuijzen P."/>
            <person name="Goolsby J.A."/>
            <person name="Tidwell J."/>
            <person name="Bellgard S.E."/>
            <person name="Bellgard M.I."/>
        </authorList>
    </citation>
    <scope>NUCLEOTIDE SEQUENCE</scope>
    <source>
        <tissue evidence="1">Shoot tissue taken approximately 20 cm above the soil surface</tissue>
    </source>
</reference>
<organism evidence="1">
    <name type="scientific">Arundo donax</name>
    <name type="common">Giant reed</name>
    <name type="synonym">Donax arundinaceus</name>
    <dbReference type="NCBI Taxonomy" id="35708"/>
    <lineage>
        <taxon>Eukaryota</taxon>
        <taxon>Viridiplantae</taxon>
        <taxon>Streptophyta</taxon>
        <taxon>Embryophyta</taxon>
        <taxon>Tracheophyta</taxon>
        <taxon>Spermatophyta</taxon>
        <taxon>Magnoliopsida</taxon>
        <taxon>Liliopsida</taxon>
        <taxon>Poales</taxon>
        <taxon>Poaceae</taxon>
        <taxon>PACMAD clade</taxon>
        <taxon>Arundinoideae</taxon>
        <taxon>Arundineae</taxon>
        <taxon>Arundo</taxon>
    </lineage>
</organism>
<evidence type="ECO:0000313" key="1">
    <source>
        <dbReference type="EMBL" id="JAE38536.1"/>
    </source>
</evidence>
<protein>
    <submittedName>
        <fullName evidence="1">Uncharacterized protein</fullName>
    </submittedName>
</protein>
<proteinExistence type="predicted"/>
<sequence>MALILTLLTDMTKRGHLNFCRIR</sequence>
<dbReference type="EMBL" id="GBRH01159360">
    <property type="protein sequence ID" value="JAE38536.1"/>
    <property type="molecule type" value="Transcribed_RNA"/>
</dbReference>
<reference evidence="1" key="1">
    <citation type="submission" date="2014-09" db="EMBL/GenBank/DDBJ databases">
        <authorList>
            <person name="Magalhaes I.L.F."/>
            <person name="Oliveira U."/>
            <person name="Santos F.R."/>
            <person name="Vidigal T.H.D.A."/>
            <person name="Brescovit A.D."/>
            <person name="Santos A.J."/>
        </authorList>
    </citation>
    <scope>NUCLEOTIDE SEQUENCE</scope>
    <source>
        <tissue evidence="1">Shoot tissue taken approximately 20 cm above the soil surface</tissue>
    </source>
</reference>
<accession>A0A0A9HUH4</accession>
<dbReference type="AlphaFoldDB" id="A0A0A9HUH4"/>
<name>A0A0A9HUH4_ARUDO</name>